<sequence>MADEEEDKLGNLLSHGFEIKAYSTAMMAAGAMVHSILLQKGMDVVTVNIIKTGAKEVGRTVDVFSPPPEKKKGWFS</sequence>
<evidence type="ECO:0000313" key="2">
    <source>
        <dbReference type="Proteomes" id="UP001589692"/>
    </source>
</evidence>
<dbReference type="Proteomes" id="UP001589692">
    <property type="component" value="Unassembled WGS sequence"/>
</dbReference>
<accession>A0ABV6AN74</accession>
<comment type="caution">
    <text evidence="1">The sequence shown here is derived from an EMBL/GenBank/DDBJ whole genome shotgun (WGS) entry which is preliminary data.</text>
</comment>
<dbReference type="RefSeq" id="WP_377264888.1">
    <property type="nucleotide sequence ID" value="NZ_JBHMAA010000032.1"/>
</dbReference>
<name>A0ABV6AN74_9HYPH</name>
<protein>
    <submittedName>
        <fullName evidence="1">Uncharacterized protein</fullName>
    </submittedName>
</protein>
<organism evidence="1 2">
    <name type="scientific">Rhizobium puerariae</name>
    <dbReference type="NCBI Taxonomy" id="1585791"/>
    <lineage>
        <taxon>Bacteria</taxon>
        <taxon>Pseudomonadati</taxon>
        <taxon>Pseudomonadota</taxon>
        <taxon>Alphaproteobacteria</taxon>
        <taxon>Hyphomicrobiales</taxon>
        <taxon>Rhizobiaceae</taxon>
        <taxon>Rhizobium/Agrobacterium group</taxon>
        <taxon>Rhizobium</taxon>
    </lineage>
</organism>
<gene>
    <name evidence="1" type="ORF">ACFFP0_24750</name>
</gene>
<evidence type="ECO:0000313" key="1">
    <source>
        <dbReference type="EMBL" id="MFB9952071.1"/>
    </source>
</evidence>
<dbReference type="EMBL" id="JBHMAA010000032">
    <property type="protein sequence ID" value="MFB9952071.1"/>
    <property type="molecule type" value="Genomic_DNA"/>
</dbReference>
<keyword evidence="2" id="KW-1185">Reference proteome</keyword>
<proteinExistence type="predicted"/>
<reference evidence="1 2" key="1">
    <citation type="submission" date="2024-09" db="EMBL/GenBank/DDBJ databases">
        <authorList>
            <person name="Sun Q."/>
            <person name="Mori K."/>
        </authorList>
    </citation>
    <scope>NUCLEOTIDE SEQUENCE [LARGE SCALE GENOMIC DNA]</scope>
    <source>
        <strain evidence="1 2">TBRC 4938</strain>
    </source>
</reference>